<proteinExistence type="predicted"/>
<keyword evidence="1" id="KW-0732">Signal</keyword>
<name>A0ABW0N3E3_9ACTN</name>
<comment type="caution">
    <text evidence="2">The sequence shown here is derived from an EMBL/GenBank/DDBJ whole genome shotgun (WGS) entry which is preliminary data.</text>
</comment>
<sequence>MRRVLVLTLALALGLCLALAGCSDDAARKADVACNGHEELCDRAYDEVAYPATHNSMSAAAEPGWFFPEQPDGIIAQLDHGIRVLLIDTWYGQPTDRRGIVATADKSRAEAIEQARQDFGRRAVDAALRARRAAGLAPTGEVRPYLCHAMCELGSTSWARSLRATKDWLDAHPREVVTLFVQDEVTPADTARVIEQAGLQPYVYTPEEDGTWPTLGEMVDDGTRLVVLMENHGGGELLPWLIPGFDVVQDTPYRFRSPADFTCAENRGDPDASLFLVNHWIDDWRNVPQNSAIVNARAVLLPRLRECEEERGQLPNFVAVDYYDRGDLLDVVDELNGLD</sequence>
<feature type="signal peptide" evidence="1">
    <location>
        <begin position="1"/>
        <end position="20"/>
    </location>
</feature>
<evidence type="ECO:0000256" key="1">
    <source>
        <dbReference type="SAM" id="SignalP"/>
    </source>
</evidence>
<organism evidence="2 3">
    <name type="scientific">Nocardioides caricicola</name>
    <dbReference type="NCBI Taxonomy" id="634770"/>
    <lineage>
        <taxon>Bacteria</taxon>
        <taxon>Bacillati</taxon>
        <taxon>Actinomycetota</taxon>
        <taxon>Actinomycetes</taxon>
        <taxon>Propionibacteriales</taxon>
        <taxon>Nocardioidaceae</taxon>
        <taxon>Nocardioides</taxon>
    </lineage>
</organism>
<gene>
    <name evidence="2" type="ORF">ACFPKY_17725</name>
</gene>
<dbReference type="EMBL" id="JBHSMD010000006">
    <property type="protein sequence ID" value="MFC5494955.1"/>
    <property type="molecule type" value="Genomic_DNA"/>
</dbReference>
<dbReference type="InterPro" id="IPR051057">
    <property type="entry name" value="PI-PLC_domain"/>
</dbReference>
<dbReference type="Pfam" id="PF26146">
    <property type="entry name" value="PI-PLC_X"/>
    <property type="match status" value="1"/>
</dbReference>
<dbReference type="Gene3D" id="3.20.20.190">
    <property type="entry name" value="Phosphatidylinositol (PI) phosphodiesterase"/>
    <property type="match status" value="1"/>
</dbReference>
<reference evidence="3" key="1">
    <citation type="journal article" date="2019" name="Int. J. Syst. Evol. Microbiol.">
        <title>The Global Catalogue of Microorganisms (GCM) 10K type strain sequencing project: providing services to taxonomists for standard genome sequencing and annotation.</title>
        <authorList>
            <consortium name="The Broad Institute Genomics Platform"/>
            <consortium name="The Broad Institute Genome Sequencing Center for Infectious Disease"/>
            <person name="Wu L."/>
            <person name="Ma J."/>
        </authorList>
    </citation>
    <scope>NUCLEOTIDE SEQUENCE [LARGE SCALE GENOMIC DNA]</scope>
    <source>
        <strain evidence="3">KACC 13778</strain>
    </source>
</reference>
<feature type="chain" id="PRO_5047068236" evidence="1">
    <location>
        <begin position="21"/>
        <end position="339"/>
    </location>
</feature>
<dbReference type="RefSeq" id="WP_345174642.1">
    <property type="nucleotide sequence ID" value="NZ_BAABFQ010000005.1"/>
</dbReference>
<dbReference type="InterPro" id="IPR017946">
    <property type="entry name" value="PLC-like_Pdiesterase_TIM-brl"/>
</dbReference>
<dbReference type="PANTHER" id="PTHR13593:SF140">
    <property type="entry name" value="PLC-LIKE PHOSPHODIESTERASE"/>
    <property type="match status" value="1"/>
</dbReference>
<protein>
    <submittedName>
        <fullName evidence="2">Uncharacterized protein</fullName>
    </submittedName>
</protein>
<dbReference type="Proteomes" id="UP001595956">
    <property type="component" value="Unassembled WGS sequence"/>
</dbReference>
<keyword evidence="3" id="KW-1185">Reference proteome</keyword>
<dbReference type="PANTHER" id="PTHR13593">
    <property type="match status" value="1"/>
</dbReference>
<evidence type="ECO:0000313" key="3">
    <source>
        <dbReference type="Proteomes" id="UP001595956"/>
    </source>
</evidence>
<dbReference type="PROSITE" id="PS51257">
    <property type="entry name" value="PROKAR_LIPOPROTEIN"/>
    <property type="match status" value="1"/>
</dbReference>
<accession>A0ABW0N3E3</accession>
<evidence type="ECO:0000313" key="2">
    <source>
        <dbReference type="EMBL" id="MFC5494955.1"/>
    </source>
</evidence>
<dbReference type="SUPFAM" id="SSF51695">
    <property type="entry name" value="PLC-like phosphodiesterases"/>
    <property type="match status" value="1"/>
</dbReference>